<evidence type="ECO:0008006" key="3">
    <source>
        <dbReference type="Google" id="ProtNLM"/>
    </source>
</evidence>
<organism evidence="1 2">
    <name type="scientific">Algoriphagus halophytocola</name>
    <dbReference type="NCBI Taxonomy" id="2991499"/>
    <lineage>
        <taxon>Bacteria</taxon>
        <taxon>Pseudomonadati</taxon>
        <taxon>Bacteroidota</taxon>
        <taxon>Cytophagia</taxon>
        <taxon>Cytophagales</taxon>
        <taxon>Cyclobacteriaceae</taxon>
        <taxon>Algoriphagus</taxon>
    </lineage>
</organism>
<name>A0ABY6MCS5_9BACT</name>
<sequence>MRYLYLILIFSFTTALSYGQNNPGIWLEVDGSYWQTDNRSSNFNSFTRERSGSLRPMIGYKWNDRWGLGVMGNFLSYREKIDPISGSYAIYSNEPDENGNYPVIAYNEKLEESAISNELKGFGIFLRRYVKLGKKTSLNFNLYGIREKGKNGSIQVYPDYYPCALCLSVIPGPYSVSNPIIETNWKFGIDAAFAYQATSWMAVELRANLMEFRRRVIQDNAPPLLDPGFGGTYYDFFPLMGSTEDFGSAVKRDGIRLGLVFQPFW</sequence>
<dbReference type="RefSeq" id="WP_264807761.1">
    <property type="nucleotide sequence ID" value="NZ_CP110226.1"/>
</dbReference>
<reference evidence="1" key="1">
    <citation type="submission" date="2022-10" db="EMBL/GenBank/DDBJ databases">
        <title>Algoriphagus sp. a novel bacteria isolate from halophytes salicornia europaea.</title>
        <authorList>
            <person name="Peng Y."/>
            <person name="Jiang L."/>
            <person name="Lee J."/>
        </authorList>
    </citation>
    <scope>NUCLEOTIDE SEQUENCE</scope>
    <source>
        <strain evidence="1">TR-M5</strain>
    </source>
</reference>
<dbReference type="SUPFAM" id="SSF56935">
    <property type="entry name" value="Porins"/>
    <property type="match status" value="1"/>
</dbReference>
<dbReference type="Proteomes" id="UP001163156">
    <property type="component" value="Chromosome"/>
</dbReference>
<evidence type="ECO:0000313" key="1">
    <source>
        <dbReference type="EMBL" id="UZD21288.1"/>
    </source>
</evidence>
<dbReference type="EMBL" id="CP110226">
    <property type="protein sequence ID" value="UZD21288.1"/>
    <property type="molecule type" value="Genomic_DNA"/>
</dbReference>
<proteinExistence type="predicted"/>
<protein>
    <recommendedName>
        <fullName evidence="3">Outer membrane protein beta-barrel domain-containing protein</fullName>
    </recommendedName>
</protein>
<keyword evidence="2" id="KW-1185">Reference proteome</keyword>
<gene>
    <name evidence="1" type="ORF">OM944_11465</name>
</gene>
<evidence type="ECO:0000313" key="2">
    <source>
        <dbReference type="Proteomes" id="UP001163156"/>
    </source>
</evidence>
<accession>A0ABY6MCS5</accession>